<accession>A0A200R2G8</accession>
<dbReference type="InterPro" id="IPR026960">
    <property type="entry name" value="RVT-Znf"/>
</dbReference>
<evidence type="ECO:0000313" key="3">
    <source>
        <dbReference type="Proteomes" id="UP000195402"/>
    </source>
</evidence>
<dbReference type="GO" id="GO:0003964">
    <property type="term" value="F:RNA-directed DNA polymerase activity"/>
    <property type="evidence" value="ECO:0007669"/>
    <property type="project" value="UniProtKB-KW"/>
</dbReference>
<dbReference type="PANTHER" id="PTHR33116">
    <property type="entry name" value="REVERSE TRANSCRIPTASE ZINC-BINDING DOMAIN-CONTAINING PROTEIN-RELATED-RELATED"/>
    <property type="match status" value="1"/>
</dbReference>
<comment type="caution">
    <text evidence="2">The sequence shown here is derived from an EMBL/GenBank/DDBJ whole genome shotgun (WGS) entry which is preliminary data.</text>
</comment>
<dbReference type="AlphaFoldDB" id="A0A200R2G8"/>
<keyword evidence="2" id="KW-0808">Transferase</keyword>
<feature type="domain" description="Reverse transcriptase zinc-binding" evidence="1">
    <location>
        <begin position="282"/>
        <end position="366"/>
    </location>
</feature>
<gene>
    <name evidence="2" type="ORF">BVC80_9049g36</name>
</gene>
<proteinExistence type="predicted"/>
<dbReference type="OrthoDB" id="1935503at2759"/>
<keyword evidence="3" id="KW-1185">Reference proteome</keyword>
<reference evidence="2 3" key="1">
    <citation type="journal article" date="2017" name="Mol. Plant">
        <title>The Genome of Medicinal Plant Macleaya cordata Provides New Insights into Benzylisoquinoline Alkaloids Metabolism.</title>
        <authorList>
            <person name="Liu X."/>
            <person name="Liu Y."/>
            <person name="Huang P."/>
            <person name="Ma Y."/>
            <person name="Qing Z."/>
            <person name="Tang Q."/>
            <person name="Cao H."/>
            <person name="Cheng P."/>
            <person name="Zheng Y."/>
            <person name="Yuan Z."/>
            <person name="Zhou Y."/>
            <person name="Liu J."/>
            <person name="Tang Z."/>
            <person name="Zhuo Y."/>
            <person name="Zhang Y."/>
            <person name="Yu L."/>
            <person name="Huang J."/>
            <person name="Yang P."/>
            <person name="Peng Q."/>
            <person name="Zhang J."/>
            <person name="Jiang W."/>
            <person name="Zhang Z."/>
            <person name="Lin K."/>
            <person name="Ro D.K."/>
            <person name="Chen X."/>
            <person name="Xiong X."/>
            <person name="Shang Y."/>
            <person name="Huang S."/>
            <person name="Zeng J."/>
        </authorList>
    </citation>
    <scope>NUCLEOTIDE SEQUENCE [LARGE SCALE GENOMIC DNA]</scope>
    <source>
        <strain evidence="3">cv. BLH2017</strain>
        <tissue evidence="2">Root</tissue>
    </source>
</reference>
<evidence type="ECO:0000313" key="2">
    <source>
        <dbReference type="EMBL" id="OVA16906.1"/>
    </source>
</evidence>
<evidence type="ECO:0000259" key="1">
    <source>
        <dbReference type="Pfam" id="PF13966"/>
    </source>
</evidence>
<keyword evidence="2" id="KW-0548">Nucleotidyltransferase</keyword>
<keyword evidence="2" id="KW-0695">RNA-directed DNA polymerase</keyword>
<dbReference type="Pfam" id="PF13966">
    <property type="entry name" value="zf-RVT"/>
    <property type="match status" value="1"/>
</dbReference>
<dbReference type="Proteomes" id="UP000195402">
    <property type="component" value="Unassembled WGS sequence"/>
</dbReference>
<dbReference type="PANTHER" id="PTHR33116:SF78">
    <property type="entry name" value="OS12G0587133 PROTEIN"/>
    <property type="match status" value="1"/>
</dbReference>
<name>A0A200R2G8_MACCD</name>
<sequence length="398" mass="46356">MPSSRKRELVEQLGIMKAEFPDVNLGVNLFPGRVKSIHIWPLVEKFKSKLAGWKGRLLSFQARLTLIKSVLLSFQVYNMAIYKWPKSIIKEVEKMIHNFLWTSDCSKSKMITSAWHKVCRPMNEGGLGIRRLEWINKSLLMKMCWFVMTSQSQGAKFLRAKYTKKRGGWITYHKKFSIWLGLKWVIDIMQSNSNWVLGNGREISLWNDAWCSDRSIINLLNVGSNRMTLSSKVSDIIQNGRWVYPPDFSMILQKIGIDTNSLPIPSEEFDTRVWSLTTYGSFTVASNLDLIRDHFPKVSWSKWVWKTCIHLRLSSQVWKILNGSCATDDIIKKCGVQLASRCFFCECQEEDIDHIIWTCRFSMEIWDWIHNLFHLQRGQDFVEILKKESSHSEAVSQA</sequence>
<dbReference type="InParanoid" id="A0A200R2G8"/>
<dbReference type="STRING" id="56857.A0A200R2G8"/>
<protein>
    <submittedName>
        <fullName evidence="2">Reverse transcriptase zinc-binding domain</fullName>
    </submittedName>
</protein>
<dbReference type="OMA" id="HASANFE"/>
<dbReference type="EMBL" id="MVGT01000459">
    <property type="protein sequence ID" value="OVA16906.1"/>
    <property type="molecule type" value="Genomic_DNA"/>
</dbReference>
<organism evidence="2 3">
    <name type="scientific">Macleaya cordata</name>
    <name type="common">Five-seeded plume-poppy</name>
    <name type="synonym">Bocconia cordata</name>
    <dbReference type="NCBI Taxonomy" id="56857"/>
    <lineage>
        <taxon>Eukaryota</taxon>
        <taxon>Viridiplantae</taxon>
        <taxon>Streptophyta</taxon>
        <taxon>Embryophyta</taxon>
        <taxon>Tracheophyta</taxon>
        <taxon>Spermatophyta</taxon>
        <taxon>Magnoliopsida</taxon>
        <taxon>Ranunculales</taxon>
        <taxon>Papaveraceae</taxon>
        <taxon>Papaveroideae</taxon>
        <taxon>Macleaya</taxon>
    </lineage>
</organism>